<dbReference type="EMBL" id="CP089291">
    <property type="protein sequence ID" value="UOF90498.1"/>
    <property type="molecule type" value="Genomic_DNA"/>
</dbReference>
<evidence type="ECO:0000256" key="1">
    <source>
        <dbReference type="ARBA" id="ARBA00004651"/>
    </source>
</evidence>
<feature type="transmembrane region" description="Helical" evidence="17">
    <location>
        <begin position="194"/>
        <end position="211"/>
    </location>
</feature>
<accession>A0ABY4CMU4</accession>
<keyword evidence="11 17" id="KW-0472">Membrane</keyword>
<evidence type="ECO:0000256" key="8">
    <source>
        <dbReference type="ARBA" id="ARBA00022960"/>
    </source>
</evidence>
<keyword evidence="5 17" id="KW-1003">Cell membrane</keyword>
<evidence type="ECO:0000256" key="2">
    <source>
        <dbReference type="ARBA" id="ARBA00010621"/>
    </source>
</evidence>
<evidence type="ECO:0000256" key="9">
    <source>
        <dbReference type="ARBA" id="ARBA00022984"/>
    </source>
</evidence>
<feature type="transmembrane region" description="Helical" evidence="17">
    <location>
        <begin position="43"/>
        <end position="65"/>
    </location>
</feature>
<evidence type="ECO:0000256" key="6">
    <source>
        <dbReference type="ARBA" id="ARBA00022692"/>
    </source>
</evidence>
<evidence type="ECO:0000313" key="18">
    <source>
        <dbReference type="EMBL" id="UOF90498.1"/>
    </source>
</evidence>
<reference evidence="18" key="1">
    <citation type="submission" date="2021-12" db="EMBL/GenBank/DDBJ databases">
        <title>Alicyclobacillaceae gen. nov., sp. nov., isolated from chalcocite enrichment system.</title>
        <authorList>
            <person name="Jiang Z."/>
        </authorList>
    </citation>
    <scope>NUCLEOTIDE SEQUENCE</scope>
    <source>
        <strain evidence="18">MYW30-H2</strain>
    </source>
</reference>
<feature type="transmembrane region" description="Helical" evidence="17">
    <location>
        <begin position="261"/>
        <end position="277"/>
    </location>
</feature>
<dbReference type="RefSeq" id="WP_347437194.1">
    <property type="nucleotide sequence ID" value="NZ_CP089291.1"/>
</dbReference>
<proteinExistence type="inferred from homology"/>
<comment type="subcellular location">
    <subcellularLocation>
        <location evidence="1 17">Cell membrane</location>
        <topology evidence="1 17">Multi-pass membrane protein</topology>
    </subcellularLocation>
</comment>
<keyword evidence="10 17" id="KW-1133">Transmembrane helix</keyword>
<evidence type="ECO:0000256" key="13">
    <source>
        <dbReference type="ARBA" id="ARBA00023316"/>
    </source>
</evidence>
<keyword evidence="13 17" id="KW-0961">Cell wall biogenesis/degradation</keyword>
<dbReference type="PANTHER" id="PTHR30622">
    <property type="entry name" value="UNDECAPRENYL-DIPHOSPHATASE"/>
    <property type="match status" value="1"/>
</dbReference>
<evidence type="ECO:0000256" key="5">
    <source>
        <dbReference type="ARBA" id="ARBA00022475"/>
    </source>
</evidence>
<protein>
    <recommendedName>
        <fullName evidence="4 17">Undecaprenyl-diphosphatase</fullName>
        <ecNumber evidence="3 17">3.6.1.27</ecNumber>
    </recommendedName>
    <alternativeName>
        <fullName evidence="15 17">Bacitracin resistance protein</fullName>
    </alternativeName>
    <alternativeName>
        <fullName evidence="14 17">Undecaprenyl pyrophosphate phosphatase</fullName>
    </alternativeName>
</protein>
<keyword evidence="19" id="KW-1185">Reference proteome</keyword>
<evidence type="ECO:0000313" key="19">
    <source>
        <dbReference type="Proteomes" id="UP000830167"/>
    </source>
</evidence>
<organism evidence="18 19">
    <name type="scientific">Fodinisporobacter ferrooxydans</name>
    <dbReference type="NCBI Taxonomy" id="2901836"/>
    <lineage>
        <taxon>Bacteria</taxon>
        <taxon>Bacillati</taxon>
        <taxon>Bacillota</taxon>
        <taxon>Bacilli</taxon>
        <taxon>Bacillales</taxon>
        <taxon>Alicyclobacillaceae</taxon>
        <taxon>Fodinisporobacter</taxon>
    </lineage>
</organism>
<dbReference type="HAMAP" id="MF_01006">
    <property type="entry name" value="Undec_diphosphatase"/>
    <property type="match status" value="1"/>
</dbReference>
<keyword evidence="7 17" id="KW-0378">Hydrolase</keyword>
<feature type="transmembrane region" description="Helical" evidence="17">
    <location>
        <begin position="223"/>
        <end position="241"/>
    </location>
</feature>
<evidence type="ECO:0000256" key="15">
    <source>
        <dbReference type="ARBA" id="ARBA00032932"/>
    </source>
</evidence>
<dbReference type="EC" id="3.6.1.27" evidence="3 17"/>
<feature type="transmembrane region" description="Helical" evidence="17">
    <location>
        <begin position="86"/>
        <end position="104"/>
    </location>
</feature>
<dbReference type="InterPro" id="IPR003824">
    <property type="entry name" value="UppP"/>
</dbReference>
<dbReference type="PANTHER" id="PTHR30622:SF4">
    <property type="entry name" value="UNDECAPRENYL-DIPHOSPHATASE"/>
    <property type="match status" value="1"/>
</dbReference>
<name>A0ABY4CMU4_9BACL</name>
<evidence type="ECO:0000256" key="12">
    <source>
        <dbReference type="ARBA" id="ARBA00023251"/>
    </source>
</evidence>
<comment type="function">
    <text evidence="17">Catalyzes the dephosphorylation of undecaprenyl diphosphate (UPP). Confers resistance to bacitracin.</text>
</comment>
<dbReference type="Proteomes" id="UP000830167">
    <property type="component" value="Chromosome"/>
</dbReference>
<feature type="transmembrane region" description="Helical" evidence="17">
    <location>
        <begin position="116"/>
        <end position="135"/>
    </location>
</feature>
<evidence type="ECO:0000256" key="11">
    <source>
        <dbReference type="ARBA" id="ARBA00023136"/>
    </source>
</evidence>
<comment type="catalytic activity">
    <reaction evidence="16 17">
        <text>di-trans,octa-cis-undecaprenyl diphosphate + H2O = di-trans,octa-cis-undecaprenyl phosphate + phosphate + H(+)</text>
        <dbReference type="Rhea" id="RHEA:28094"/>
        <dbReference type="ChEBI" id="CHEBI:15377"/>
        <dbReference type="ChEBI" id="CHEBI:15378"/>
        <dbReference type="ChEBI" id="CHEBI:43474"/>
        <dbReference type="ChEBI" id="CHEBI:58405"/>
        <dbReference type="ChEBI" id="CHEBI:60392"/>
        <dbReference type="EC" id="3.6.1.27"/>
    </reaction>
</comment>
<keyword evidence="8 17" id="KW-0133">Cell shape</keyword>
<evidence type="ECO:0000256" key="3">
    <source>
        <dbReference type="ARBA" id="ARBA00012374"/>
    </source>
</evidence>
<keyword evidence="12 17" id="KW-0046">Antibiotic resistance</keyword>
<comment type="similarity">
    <text evidence="2 17">Belongs to the UppP family.</text>
</comment>
<evidence type="ECO:0000256" key="16">
    <source>
        <dbReference type="ARBA" id="ARBA00047594"/>
    </source>
</evidence>
<evidence type="ECO:0000256" key="14">
    <source>
        <dbReference type="ARBA" id="ARBA00032707"/>
    </source>
</evidence>
<keyword evidence="9 17" id="KW-0573">Peptidoglycan synthesis</keyword>
<evidence type="ECO:0000256" key="17">
    <source>
        <dbReference type="HAMAP-Rule" id="MF_01006"/>
    </source>
</evidence>
<gene>
    <name evidence="17" type="primary">uppP</name>
    <name evidence="18" type="ORF">LSG31_22010</name>
</gene>
<keyword evidence="6 17" id="KW-0812">Transmembrane</keyword>
<comment type="miscellaneous">
    <text evidence="17">Bacitracin is thought to be involved in the inhibition of peptidoglycan synthesis by sequestering undecaprenyl diphosphate, thereby reducing the pool of lipid carrier available.</text>
</comment>
<sequence length="278" mass="30653">MSFLQVIVFAIVQGITELFPVSSVAHGIFVPTLFHWKDILKDPNFLPFVVMLHLGTATALFLYFLKDWIHFFQSPFRPDRQEDRKTFFLVIVGTIPAGLLGLLLEKKLAGLFSSGKVAAFFLIVNAFVLLYGDSLRRRRKRARYSGHGLELHQLSYGRAVLVGMCQALALIPGFSRSGVTIVGALMNGLSYDAAARFTFLLATPLIGAAALKEVPKLFHGSHGLLSSAILGGVLAGIAAYLSTAFLMKWFKQHEVQAMKPFAYYCFIVGIGIFLFSSL</sequence>
<evidence type="ECO:0000256" key="7">
    <source>
        <dbReference type="ARBA" id="ARBA00022801"/>
    </source>
</evidence>
<evidence type="ECO:0000256" key="10">
    <source>
        <dbReference type="ARBA" id="ARBA00022989"/>
    </source>
</evidence>
<dbReference type="Pfam" id="PF02673">
    <property type="entry name" value="BacA"/>
    <property type="match status" value="1"/>
</dbReference>
<evidence type="ECO:0000256" key="4">
    <source>
        <dbReference type="ARBA" id="ARBA00021581"/>
    </source>
</evidence>